<sequence length="248" mass="28794">MSASYGHFAYVYDRLMSDVPYEQWVHYFKQQMFKANVESPYVLDLACGTGEVAVRLAKEGLDVVGVDLSDDMLMVAKEKAEAENVSLSLFQQNMVELDLGTQFDCVVIFCDSLNYLQSADEVKQTFQKVYEHLKPGGMLLFDVHSIYKMTTIFGDNTFSYIDEDVSYIWNCFAAEEYVVEHELTFFAYDEEIDAYQRFDELHKQQTFAVETYIKWLKEAGFRDMRITADFEATGPVHDSERIFFSVYK</sequence>
<dbReference type="Gene3D" id="3.40.50.150">
    <property type="entry name" value="Vaccinia Virus protein VP39"/>
    <property type="match status" value="1"/>
</dbReference>
<keyword evidence="4" id="KW-0830">Ubiquinone</keyword>
<keyword evidence="5" id="KW-1185">Reference proteome</keyword>
<dbReference type="PANTHER" id="PTHR43861">
    <property type="entry name" value="TRANS-ACONITATE 2-METHYLTRANSFERASE-RELATED"/>
    <property type="match status" value="1"/>
</dbReference>
<evidence type="ECO:0000313" key="5">
    <source>
        <dbReference type="Proteomes" id="UP000809829"/>
    </source>
</evidence>
<keyword evidence="1" id="KW-0489">Methyltransferase</keyword>
<keyword evidence="2" id="KW-0808">Transferase</keyword>
<accession>A0ABS2QQ61</accession>
<dbReference type="PANTHER" id="PTHR43861:SF1">
    <property type="entry name" value="TRANS-ACONITATE 2-METHYLTRANSFERASE"/>
    <property type="match status" value="1"/>
</dbReference>
<organism evidence="4 5">
    <name type="scientific">Priestia iocasae</name>
    <dbReference type="NCBI Taxonomy" id="2291674"/>
    <lineage>
        <taxon>Bacteria</taxon>
        <taxon>Bacillati</taxon>
        <taxon>Bacillota</taxon>
        <taxon>Bacilli</taxon>
        <taxon>Bacillales</taxon>
        <taxon>Bacillaceae</taxon>
        <taxon>Priestia</taxon>
    </lineage>
</organism>
<comment type="caution">
    <text evidence="4">The sequence shown here is derived from an EMBL/GenBank/DDBJ whole genome shotgun (WGS) entry which is preliminary data.</text>
</comment>
<dbReference type="InterPro" id="IPR029063">
    <property type="entry name" value="SAM-dependent_MTases_sf"/>
</dbReference>
<gene>
    <name evidence="4" type="ORF">JOC83_000279</name>
</gene>
<dbReference type="Gene3D" id="2.20.25.110">
    <property type="entry name" value="S-adenosyl-L-methionine-dependent methyltransferases"/>
    <property type="match status" value="1"/>
</dbReference>
<evidence type="ECO:0000313" key="4">
    <source>
        <dbReference type="EMBL" id="MBM7701453.1"/>
    </source>
</evidence>
<evidence type="ECO:0000256" key="1">
    <source>
        <dbReference type="ARBA" id="ARBA00022603"/>
    </source>
</evidence>
<dbReference type="CDD" id="cd02440">
    <property type="entry name" value="AdoMet_MTases"/>
    <property type="match status" value="1"/>
</dbReference>
<dbReference type="InterPro" id="IPR041698">
    <property type="entry name" value="Methyltransf_25"/>
</dbReference>
<feature type="domain" description="Methyltransferase" evidence="3">
    <location>
        <begin position="42"/>
        <end position="137"/>
    </location>
</feature>
<dbReference type="RefSeq" id="WP_205182780.1">
    <property type="nucleotide sequence ID" value="NZ_JAFBFC010000001.1"/>
</dbReference>
<protein>
    <submittedName>
        <fullName evidence="4">Ubiquinone/menaquinone biosynthesis C-methylase UbiE</fullName>
    </submittedName>
</protein>
<evidence type="ECO:0000259" key="3">
    <source>
        <dbReference type="Pfam" id="PF13649"/>
    </source>
</evidence>
<reference evidence="4 5" key="1">
    <citation type="submission" date="2021-01" db="EMBL/GenBank/DDBJ databases">
        <title>Genomic Encyclopedia of Type Strains, Phase IV (KMG-IV): sequencing the most valuable type-strain genomes for metagenomic binning, comparative biology and taxonomic classification.</title>
        <authorList>
            <person name="Goeker M."/>
        </authorList>
    </citation>
    <scope>NUCLEOTIDE SEQUENCE [LARGE SCALE GENOMIC DNA]</scope>
    <source>
        <strain evidence="4 5">DSM 104297</strain>
    </source>
</reference>
<proteinExistence type="predicted"/>
<dbReference type="Pfam" id="PF13649">
    <property type="entry name" value="Methyltransf_25"/>
    <property type="match status" value="1"/>
</dbReference>
<dbReference type="EMBL" id="JAFBFC010000001">
    <property type="protein sequence ID" value="MBM7701453.1"/>
    <property type="molecule type" value="Genomic_DNA"/>
</dbReference>
<dbReference type="SUPFAM" id="SSF53335">
    <property type="entry name" value="S-adenosyl-L-methionine-dependent methyltransferases"/>
    <property type="match status" value="1"/>
</dbReference>
<name>A0ABS2QQ61_9BACI</name>
<dbReference type="Proteomes" id="UP000809829">
    <property type="component" value="Unassembled WGS sequence"/>
</dbReference>
<evidence type="ECO:0000256" key="2">
    <source>
        <dbReference type="ARBA" id="ARBA00022679"/>
    </source>
</evidence>